<comment type="subcellular location">
    <subcellularLocation>
        <location evidence="1">Cytoplasm</location>
    </subcellularLocation>
</comment>
<keyword evidence="8" id="KW-1185">Reference proteome</keyword>
<dbReference type="PANTHER" id="PTHR33164">
    <property type="entry name" value="TRANSCRIPTIONAL REGULATOR, MARR FAMILY"/>
    <property type="match status" value="1"/>
</dbReference>
<gene>
    <name evidence="7" type="ORF">FDP22_18555</name>
</gene>
<evidence type="ECO:0000256" key="5">
    <source>
        <dbReference type="ARBA" id="ARBA00023163"/>
    </source>
</evidence>
<evidence type="ECO:0000313" key="7">
    <source>
        <dbReference type="EMBL" id="QDL93886.1"/>
    </source>
</evidence>
<keyword evidence="7" id="KW-0614">Plasmid</keyword>
<organism evidence="7 8">
    <name type="scientific">Paroceanicella profunda</name>
    <dbReference type="NCBI Taxonomy" id="2579971"/>
    <lineage>
        <taxon>Bacteria</taxon>
        <taxon>Pseudomonadati</taxon>
        <taxon>Pseudomonadota</taxon>
        <taxon>Alphaproteobacteria</taxon>
        <taxon>Rhodobacterales</taxon>
        <taxon>Paracoccaceae</taxon>
        <taxon>Paroceanicella</taxon>
    </lineage>
</organism>
<keyword evidence="5" id="KW-0804">Transcription</keyword>
<dbReference type="GO" id="GO:0006950">
    <property type="term" value="P:response to stress"/>
    <property type="evidence" value="ECO:0007669"/>
    <property type="project" value="TreeGrafter"/>
</dbReference>
<name>A0A5B8FY96_9RHOB</name>
<evidence type="ECO:0000256" key="2">
    <source>
        <dbReference type="ARBA" id="ARBA00022490"/>
    </source>
</evidence>
<sequence length="158" mass="17665">MPVPDHETEAFPSLDQFLCFSVYSTGHAFNRLYKPLLDPLGLTYPQYLVMVVLWESAGDITVGELGRRLALESSTLTPLLKRLEVAGRVERHRDAQDERRVRIRLTPAGRALKDKALEVPACVYEATGLSVERLIALQRDLETLRKSLLAREAAPAPA</sequence>
<dbReference type="OrthoDB" id="9806864at2"/>
<keyword evidence="2" id="KW-0963">Cytoplasm</keyword>
<dbReference type="RefSeq" id="WP_138573814.1">
    <property type="nucleotide sequence ID" value="NZ_CP040819.1"/>
</dbReference>
<dbReference type="GO" id="GO:0003677">
    <property type="term" value="F:DNA binding"/>
    <property type="evidence" value="ECO:0007669"/>
    <property type="project" value="UniProtKB-KW"/>
</dbReference>
<dbReference type="InterPro" id="IPR036388">
    <property type="entry name" value="WH-like_DNA-bd_sf"/>
</dbReference>
<dbReference type="Gene3D" id="1.10.10.10">
    <property type="entry name" value="Winged helix-like DNA-binding domain superfamily/Winged helix DNA-binding domain"/>
    <property type="match status" value="1"/>
</dbReference>
<protein>
    <submittedName>
        <fullName evidence="7">MarR family transcriptional regulator</fullName>
    </submittedName>
</protein>
<dbReference type="PANTHER" id="PTHR33164:SF5">
    <property type="entry name" value="ORGANIC HYDROPEROXIDE RESISTANCE TRANSCRIPTIONAL REGULATOR"/>
    <property type="match status" value="1"/>
</dbReference>
<dbReference type="EMBL" id="CP040819">
    <property type="protein sequence ID" value="QDL93886.1"/>
    <property type="molecule type" value="Genomic_DNA"/>
</dbReference>
<dbReference type="GO" id="GO:0003700">
    <property type="term" value="F:DNA-binding transcription factor activity"/>
    <property type="evidence" value="ECO:0007669"/>
    <property type="project" value="InterPro"/>
</dbReference>
<feature type="domain" description="HTH marR-type" evidence="6">
    <location>
        <begin position="15"/>
        <end position="146"/>
    </location>
</feature>
<keyword evidence="3" id="KW-0805">Transcription regulation</keyword>
<dbReference type="GO" id="GO:0005737">
    <property type="term" value="C:cytoplasm"/>
    <property type="evidence" value="ECO:0007669"/>
    <property type="project" value="UniProtKB-SubCell"/>
</dbReference>
<dbReference type="InterPro" id="IPR036390">
    <property type="entry name" value="WH_DNA-bd_sf"/>
</dbReference>
<reference evidence="7 8" key="1">
    <citation type="submission" date="2019-06" db="EMBL/GenBank/DDBJ databases">
        <title>Genome sequence of Rhodobacteraceae bacterium D4M1.</title>
        <authorList>
            <person name="Cao J."/>
        </authorList>
    </citation>
    <scope>NUCLEOTIDE SEQUENCE [LARGE SCALE GENOMIC DNA]</scope>
    <source>
        <strain evidence="7 8">D4M1</strain>
        <plasmid evidence="8">pd4m1a</plasmid>
    </source>
</reference>
<evidence type="ECO:0000256" key="4">
    <source>
        <dbReference type="ARBA" id="ARBA00023125"/>
    </source>
</evidence>
<keyword evidence="4" id="KW-0238">DNA-binding</keyword>
<accession>A0A5B8FY96</accession>
<evidence type="ECO:0000256" key="3">
    <source>
        <dbReference type="ARBA" id="ARBA00023015"/>
    </source>
</evidence>
<dbReference type="Proteomes" id="UP000305888">
    <property type="component" value="Plasmid pD4M1A"/>
</dbReference>
<evidence type="ECO:0000259" key="6">
    <source>
        <dbReference type="PROSITE" id="PS50995"/>
    </source>
</evidence>
<dbReference type="InterPro" id="IPR039422">
    <property type="entry name" value="MarR/SlyA-like"/>
</dbReference>
<dbReference type="KEGG" id="ppru:FDP22_18555"/>
<dbReference type="Pfam" id="PF22381">
    <property type="entry name" value="Staph_reg_Sar_Rot"/>
    <property type="match status" value="1"/>
</dbReference>
<dbReference type="AlphaFoldDB" id="A0A5B8FY96"/>
<geneLocation type="plasmid" evidence="8">
    <name>pd4m1a</name>
</geneLocation>
<dbReference type="PRINTS" id="PR00598">
    <property type="entry name" value="HTHMARR"/>
</dbReference>
<dbReference type="PROSITE" id="PS50995">
    <property type="entry name" value="HTH_MARR_2"/>
    <property type="match status" value="1"/>
</dbReference>
<dbReference type="InterPro" id="IPR055166">
    <property type="entry name" value="Transc_reg_Sar_Rot_HTH"/>
</dbReference>
<dbReference type="SMART" id="SM00347">
    <property type="entry name" value="HTH_MARR"/>
    <property type="match status" value="1"/>
</dbReference>
<evidence type="ECO:0000313" key="8">
    <source>
        <dbReference type="Proteomes" id="UP000305888"/>
    </source>
</evidence>
<proteinExistence type="predicted"/>
<evidence type="ECO:0000256" key="1">
    <source>
        <dbReference type="ARBA" id="ARBA00004496"/>
    </source>
</evidence>
<dbReference type="SUPFAM" id="SSF46785">
    <property type="entry name" value="Winged helix' DNA-binding domain"/>
    <property type="match status" value="1"/>
</dbReference>
<dbReference type="InterPro" id="IPR000835">
    <property type="entry name" value="HTH_MarR-typ"/>
</dbReference>
<dbReference type="FunFam" id="1.10.10.10:FF:000163">
    <property type="entry name" value="MarR family transcriptional regulator"/>
    <property type="match status" value="1"/>
</dbReference>